<dbReference type="RefSeq" id="WP_013765912.1">
    <property type="nucleotide sequence ID" value="NC_015510.1"/>
</dbReference>
<dbReference type="SUPFAM" id="SSF52096">
    <property type="entry name" value="ClpP/crotonase"/>
    <property type="match status" value="1"/>
</dbReference>
<keyword evidence="1" id="KW-0732">Signal</keyword>
<dbReference type="PANTHER" id="PTHR32060:SF22">
    <property type="entry name" value="CARBOXYL-TERMINAL-PROCESSING PEPTIDASE 3, CHLOROPLASTIC"/>
    <property type="match status" value="1"/>
</dbReference>
<name>F4KWN2_HALH1</name>
<dbReference type="Gene3D" id="3.90.226.10">
    <property type="entry name" value="2-enoyl-CoA Hydratase, Chain A, domain 1"/>
    <property type="match status" value="1"/>
</dbReference>
<dbReference type="Proteomes" id="UP000008461">
    <property type="component" value="Chromosome"/>
</dbReference>
<dbReference type="eggNOG" id="COG0793">
    <property type="taxonomic scope" value="Bacteria"/>
</dbReference>
<dbReference type="STRING" id="760192.Halhy_3517"/>
<dbReference type="EMBL" id="CP002691">
    <property type="protein sequence ID" value="AEE51372.1"/>
    <property type="molecule type" value="Genomic_DNA"/>
</dbReference>
<keyword evidence="4" id="KW-1185">Reference proteome</keyword>
<dbReference type="AlphaFoldDB" id="F4KWN2"/>
<dbReference type="Pfam" id="PF03572">
    <property type="entry name" value="Peptidase_S41"/>
    <property type="match status" value="1"/>
</dbReference>
<dbReference type="GO" id="GO:0006508">
    <property type="term" value="P:proteolysis"/>
    <property type="evidence" value="ECO:0007669"/>
    <property type="project" value="InterPro"/>
</dbReference>
<feature type="signal peptide" evidence="1">
    <location>
        <begin position="1"/>
        <end position="22"/>
    </location>
</feature>
<evidence type="ECO:0000259" key="2">
    <source>
        <dbReference type="Pfam" id="PF03572"/>
    </source>
</evidence>
<evidence type="ECO:0000256" key="1">
    <source>
        <dbReference type="SAM" id="SignalP"/>
    </source>
</evidence>
<evidence type="ECO:0000313" key="4">
    <source>
        <dbReference type="Proteomes" id="UP000008461"/>
    </source>
</evidence>
<dbReference type="GO" id="GO:0008236">
    <property type="term" value="F:serine-type peptidase activity"/>
    <property type="evidence" value="ECO:0007669"/>
    <property type="project" value="InterPro"/>
</dbReference>
<feature type="domain" description="Tail specific protease" evidence="2">
    <location>
        <begin position="242"/>
        <end position="440"/>
    </location>
</feature>
<dbReference type="GO" id="GO:0004175">
    <property type="term" value="F:endopeptidase activity"/>
    <property type="evidence" value="ECO:0007669"/>
    <property type="project" value="TreeGrafter"/>
</dbReference>
<reference key="2">
    <citation type="submission" date="2011-04" db="EMBL/GenBank/DDBJ databases">
        <title>Complete sequence of chromosome of Haliscomenobacter hydrossis DSM 1100.</title>
        <authorList>
            <consortium name="US DOE Joint Genome Institute (JGI-PGF)"/>
            <person name="Lucas S."/>
            <person name="Han J."/>
            <person name="Lapidus A."/>
            <person name="Bruce D."/>
            <person name="Goodwin L."/>
            <person name="Pitluck S."/>
            <person name="Peters L."/>
            <person name="Kyrpides N."/>
            <person name="Mavromatis K."/>
            <person name="Ivanova N."/>
            <person name="Ovchinnikova G."/>
            <person name="Pagani I."/>
            <person name="Daligault H."/>
            <person name="Detter J.C."/>
            <person name="Han C."/>
            <person name="Land M."/>
            <person name="Hauser L."/>
            <person name="Markowitz V."/>
            <person name="Cheng J.-F."/>
            <person name="Hugenholtz P."/>
            <person name="Woyke T."/>
            <person name="Wu D."/>
            <person name="Verbarg S."/>
            <person name="Frueling A."/>
            <person name="Brambilla E."/>
            <person name="Klenk H.-P."/>
            <person name="Eisen J.A."/>
        </authorList>
    </citation>
    <scope>NUCLEOTIDE SEQUENCE</scope>
    <source>
        <strain>DSM 1100</strain>
    </source>
</reference>
<reference evidence="3 4" key="1">
    <citation type="journal article" date="2011" name="Stand. Genomic Sci.">
        <title>Complete genome sequence of Haliscomenobacter hydrossis type strain (O).</title>
        <authorList>
            <consortium name="US DOE Joint Genome Institute (JGI-PGF)"/>
            <person name="Daligault H."/>
            <person name="Lapidus A."/>
            <person name="Zeytun A."/>
            <person name="Nolan M."/>
            <person name="Lucas S."/>
            <person name="Del Rio T.G."/>
            <person name="Tice H."/>
            <person name="Cheng J.F."/>
            <person name="Tapia R."/>
            <person name="Han C."/>
            <person name="Goodwin L."/>
            <person name="Pitluck S."/>
            <person name="Liolios K."/>
            <person name="Pagani I."/>
            <person name="Ivanova N."/>
            <person name="Huntemann M."/>
            <person name="Mavromatis K."/>
            <person name="Mikhailova N."/>
            <person name="Pati A."/>
            <person name="Chen A."/>
            <person name="Palaniappan K."/>
            <person name="Land M."/>
            <person name="Hauser L."/>
            <person name="Brambilla E.M."/>
            <person name="Rohde M."/>
            <person name="Verbarg S."/>
            <person name="Goker M."/>
            <person name="Bristow J."/>
            <person name="Eisen J.A."/>
            <person name="Markowitz V."/>
            <person name="Hugenholtz P."/>
            <person name="Kyrpides N.C."/>
            <person name="Klenk H.P."/>
            <person name="Woyke T."/>
        </authorList>
    </citation>
    <scope>NUCLEOTIDE SEQUENCE [LARGE SCALE GENOMIC DNA]</scope>
    <source>
        <strain evidence="4">ATCC 27775 / DSM 1100 / LMG 10767 / O</strain>
    </source>
</reference>
<dbReference type="PANTHER" id="PTHR32060">
    <property type="entry name" value="TAIL-SPECIFIC PROTEASE"/>
    <property type="match status" value="1"/>
</dbReference>
<accession>F4KWN2</accession>
<proteinExistence type="predicted"/>
<dbReference type="InterPro" id="IPR029045">
    <property type="entry name" value="ClpP/crotonase-like_dom_sf"/>
</dbReference>
<dbReference type="KEGG" id="hhy:Halhy_3517"/>
<organism evidence="3 4">
    <name type="scientific">Haliscomenobacter hydrossis (strain ATCC 27775 / DSM 1100 / LMG 10767 / O)</name>
    <dbReference type="NCBI Taxonomy" id="760192"/>
    <lineage>
        <taxon>Bacteria</taxon>
        <taxon>Pseudomonadati</taxon>
        <taxon>Bacteroidota</taxon>
        <taxon>Saprospiria</taxon>
        <taxon>Saprospirales</taxon>
        <taxon>Haliscomenobacteraceae</taxon>
        <taxon>Haliscomenobacter</taxon>
    </lineage>
</organism>
<protein>
    <submittedName>
        <fullName evidence="3">Peptidase S41</fullName>
    </submittedName>
</protein>
<dbReference type="InterPro" id="IPR005151">
    <property type="entry name" value="Tail-specific_protease"/>
</dbReference>
<dbReference type="OrthoDB" id="5480566at2"/>
<dbReference type="HOGENOM" id="CLU_032380_0_0_10"/>
<feature type="chain" id="PRO_5003317220" evidence="1">
    <location>
        <begin position="23"/>
        <end position="478"/>
    </location>
</feature>
<gene>
    <name evidence="3" type="ordered locus">Halhy_3517</name>
</gene>
<evidence type="ECO:0000313" key="3">
    <source>
        <dbReference type="EMBL" id="AEE51372.1"/>
    </source>
</evidence>
<sequence>MKLRFLVLLLILLSKLSAQEQASYDPHKNYHPDSLKRWTASIMTELGKKHPGFYRYTTKERFDFLIDSTTQSIKDSLNELNFYRKIKPLFAQIGCLHTGVSLSESYNDFLNTTSTLLPLEVFIDQERRVFVTKNYSDNPSIPTTGEILSINDQPIADILKTLLKAIPADGYNETEKILLLNHRFAFWYQTMIEVNEHFTVEIRFQEKVETYAAKGVNKAVFPKLETLESANVKQLAVDIVGNTGILTIHSFAKTAIKKNGQQFEKFLKTTFKRLEDQHVENLVIDLRYNSGGTDGNAALLASYFFDKPFRYWEKIEVTEAIAVEIKGMYRLFFRKPVQKDSTYLWKKSWLTHEFDYYQVQKPARHNFKGQTYLLTNGLCMSSCSDFIAILAHNKKALVVGQESGGGYQGNTSGMMPKTSIPTGLSVTVPLQKYTNAVDPKTNVGRGTIPHYILHPSVADWINKKDLEMEFVLKLIAGK</sequence>